<evidence type="ECO:0000313" key="6">
    <source>
        <dbReference type="Proteomes" id="UP000270094"/>
    </source>
</evidence>
<feature type="transmembrane region" description="Helical" evidence="4">
    <location>
        <begin position="32"/>
        <end position="51"/>
    </location>
</feature>
<accession>A0A3P7JSX3</accession>
<dbReference type="PROSITE" id="PS50082">
    <property type="entry name" value="WD_REPEATS_2"/>
    <property type="match status" value="1"/>
</dbReference>
<dbReference type="Pfam" id="PF00400">
    <property type="entry name" value="WD40"/>
    <property type="match status" value="1"/>
</dbReference>
<keyword evidence="1 3" id="KW-0853">WD repeat</keyword>
<dbReference type="PANTHER" id="PTHR10971">
    <property type="entry name" value="MRNA EXPORT FACTOR AND BUB3"/>
    <property type="match status" value="1"/>
</dbReference>
<gene>
    <name evidence="5" type="ORF">SVUK_LOCUS19121</name>
</gene>
<keyword evidence="4" id="KW-1133">Transmembrane helix</keyword>
<reference evidence="5 6" key="1">
    <citation type="submission" date="2018-11" db="EMBL/GenBank/DDBJ databases">
        <authorList>
            <consortium name="Pathogen Informatics"/>
        </authorList>
    </citation>
    <scope>NUCLEOTIDE SEQUENCE [LARGE SCALE GENOMIC DNA]</scope>
</reference>
<keyword evidence="2" id="KW-0677">Repeat</keyword>
<organism evidence="5 6">
    <name type="scientific">Strongylus vulgaris</name>
    <name type="common">Blood worm</name>
    <dbReference type="NCBI Taxonomy" id="40348"/>
    <lineage>
        <taxon>Eukaryota</taxon>
        <taxon>Metazoa</taxon>
        <taxon>Ecdysozoa</taxon>
        <taxon>Nematoda</taxon>
        <taxon>Chromadorea</taxon>
        <taxon>Rhabditida</taxon>
        <taxon>Rhabditina</taxon>
        <taxon>Rhabditomorpha</taxon>
        <taxon>Strongyloidea</taxon>
        <taxon>Strongylidae</taxon>
        <taxon>Strongylus</taxon>
    </lineage>
</organism>
<evidence type="ECO:0000256" key="4">
    <source>
        <dbReference type="SAM" id="Phobius"/>
    </source>
</evidence>
<feature type="repeat" description="WD" evidence="3">
    <location>
        <begin position="57"/>
        <end position="89"/>
    </location>
</feature>
<dbReference type="SMART" id="SM00320">
    <property type="entry name" value="WD40"/>
    <property type="match status" value="2"/>
</dbReference>
<dbReference type="PROSITE" id="PS50294">
    <property type="entry name" value="WD_REPEATS_REGION"/>
    <property type="match status" value="1"/>
</dbReference>
<dbReference type="OrthoDB" id="10262475at2759"/>
<proteinExistence type="predicted"/>
<dbReference type="AlphaFoldDB" id="A0A3P7JSX3"/>
<keyword evidence="6" id="KW-1185">Reference proteome</keyword>
<dbReference type="Gene3D" id="2.130.10.10">
    <property type="entry name" value="YVTN repeat-like/Quinoprotein amine dehydrogenase"/>
    <property type="match status" value="1"/>
</dbReference>
<dbReference type="InterPro" id="IPR036322">
    <property type="entry name" value="WD40_repeat_dom_sf"/>
</dbReference>
<keyword evidence="4" id="KW-0472">Membrane</keyword>
<evidence type="ECO:0000256" key="3">
    <source>
        <dbReference type="PROSITE-ProRule" id="PRU00221"/>
    </source>
</evidence>
<evidence type="ECO:0000313" key="5">
    <source>
        <dbReference type="EMBL" id="VDM84123.1"/>
    </source>
</evidence>
<dbReference type="InterPro" id="IPR001680">
    <property type="entry name" value="WD40_rpt"/>
</dbReference>
<protein>
    <submittedName>
        <fullName evidence="5">Uncharacterized protein</fullName>
    </submittedName>
</protein>
<evidence type="ECO:0000256" key="2">
    <source>
        <dbReference type="ARBA" id="ARBA00022737"/>
    </source>
</evidence>
<evidence type="ECO:0000256" key="1">
    <source>
        <dbReference type="ARBA" id="ARBA00022574"/>
    </source>
</evidence>
<dbReference type="SUPFAM" id="SSF50978">
    <property type="entry name" value="WD40 repeat-like"/>
    <property type="match status" value="1"/>
</dbReference>
<name>A0A3P7JSX3_STRVU</name>
<keyword evidence="4" id="KW-0812">Transmembrane</keyword>
<dbReference type="InterPro" id="IPR015943">
    <property type="entry name" value="WD40/YVTN_repeat-like_dom_sf"/>
</dbReference>
<dbReference type="EMBL" id="UYYB01127745">
    <property type="protein sequence ID" value="VDM84123.1"/>
    <property type="molecule type" value="Genomic_DNA"/>
</dbReference>
<dbReference type="Proteomes" id="UP000270094">
    <property type="component" value="Unassembled WGS sequence"/>
</dbReference>
<sequence length="210" mass="23197">MSNTSLLQGEKRIASSGLDQIVKLVDIETGRGAVVISFLSFCFFIGCIILINSEFNMGAHSNGIRCLEYNDKTGVVVTGSWDATVKTWDSRATASGGPLQSVGVGDRVYAMDVLNDKLVVGTRDRKIHLFDMRNLGTPEQVRDSPLKFIYRSKEDGVECIYPVNALAFHPINGTFATGGVLFISPSRVSMYLFNNFLKVTLRVILSYYFC</sequence>